<organism evidence="13 14">
    <name type="scientific">Aedes albopictus</name>
    <name type="common">Asian tiger mosquito</name>
    <name type="synonym">Stegomyia albopicta</name>
    <dbReference type="NCBI Taxonomy" id="7160"/>
    <lineage>
        <taxon>Eukaryota</taxon>
        <taxon>Metazoa</taxon>
        <taxon>Ecdysozoa</taxon>
        <taxon>Arthropoda</taxon>
        <taxon>Hexapoda</taxon>
        <taxon>Insecta</taxon>
        <taxon>Pterygota</taxon>
        <taxon>Neoptera</taxon>
        <taxon>Endopterygota</taxon>
        <taxon>Diptera</taxon>
        <taxon>Nematocera</taxon>
        <taxon>Culicoidea</taxon>
        <taxon>Culicidae</taxon>
        <taxon>Culicinae</taxon>
        <taxon>Aedini</taxon>
        <taxon>Aedes</taxon>
        <taxon>Stegomyia</taxon>
    </lineage>
</organism>
<dbReference type="CDD" id="cd21992">
    <property type="entry name" value="HMG-box_MAEL"/>
    <property type="match status" value="1"/>
</dbReference>
<keyword evidence="5" id="KW-0963">Cytoplasm</keyword>
<keyword evidence="10" id="KW-0469">Meiosis</keyword>
<proteinExistence type="inferred from homology"/>
<protein>
    <recommendedName>
        <fullName evidence="12">HMG box domain-containing protein</fullName>
    </recommendedName>
</protein>
<keyword evidence="4" id="KW-0217">Developmental protein</keyword>
<keyword evidence="8" id="KW-0943">RNA-mediated gene silencing</keyword>
<keyword evidence="9" id="KW-0539">Nucleus</keyword>
<evidence type="ECO:0000256" key="8">
    <source>
        <dbReference type="ARBA" id="ARBA00023158"/>
    </source>
</evidence>
<dbReference type="GeneID" id="109417593"/>
<evidence type="ECO:0000313" key="13">
    <source>
        <dbReference type="EnsemblMetazoa" id="AALFPA23_012165.P17355"/>
    </source>
</evidence>
<evidence type="ECO:0000256" key="9">
    <source>
        <dbReference type="ARBA" id="ARBA00023242"/>
    </source>
</evidence>
<comment type="similarity">
    <text evidence="3">Belongs to the maelstrom family.</text>
</comment>
<name>A0ABM1YU06_AEDAL</name>
<keyword evidence="7" id="KW-0238">DNA-binding</keyword>
<reference evidence="14" key="1">
    <citation type="journal article" date="2015" name="Proc. Natl. Acad. Sci. U.S.A.">
        <title>Genome sequence of the Asian Tiger mosquito, Aedes albopictus, reveals insights into its biology, genetics, and evolution.</title>
        <authorList>
            <person name="Chen X.G."/>
            <person name="Jiang X."/>
            <person name="Gu J."/>
            <person name="Xu M."/>
            <person name="Wu Y."/>
            <person name="Deng Y."/>
            <person name="Zhang C."/>
            <person name="Bonizzoni M."/>
            <person name="Dermauw W."/>
            <person name="Vontas J."/>
            <person name="Armbruster P."/>
            <person name="Huang X."/>
            <person name="Yang Y."/>
            <person name="Zhang H."/>
            <person name="He W."/>
            <person name="Peng H."/>
            <person name="Liu Y."/>
            <person name="Wu K."/>
            <person name="Chen J."/>
            <person name="Lirakis M."/>
            <person name="Topalis P."/>
            <person name="Van Leeuwen T."/>
            <person name="Hall A.B."/>
            <person name="Jiang X."/>
            <person name="Thorpe C."/>
            <person name="Mueller R.L."/>
            <person name="Sun C."/>
            <person name="Waterhouse R.M."/>
            <person name="Yan G."/>
            <person name="Tu Z.J."/>
            <person name="Fang X."/>
            <person name="James A.A."/>
        </authorList>
    </citation>
    <scope>NUCLEOTIDE SEQUENCE [LARGE SCALE GENOMIC DNA]</scope>
    <source>
        <strain evidence="14">Foshan</strain>
    </source>
</reference>
<sequence>MPKKPAAKGPFFFFMLEFRRREESRGKSFTGGMDQVMREAGPHWNKLSDAEREVYKDRAKAYKELPKQNYGEKYTAQGIAFSQVEMEKQQLMKKQETIRKTISEMIQTAVLNNALEKLEVFFMSCNYFCKTSTEVYVPAELALIKYNLELGVLDKYHQLINPVRLPLGLAHEAMTYSEQTHELPTPPNAMGETDFDALLQKILSFTDYNNKAFKKLPIMTDAKEVPIIESLLSQLNEEVKLEYQFLVIPLGEFFFHLKRATEKYGLDICTFPTKTVADILLKKDAYEYTSGIACDFHEKQGNQRFCALSKVVRWSYIISDNCCLDLSIDLIAGRHLPSNADTTLCSDLYETTSRTNQSQSDGMSFVSASELTHFTLPKIQKVQSKVPFRCVAEDKNGSVIYSSRTVAKKDVKKEESDAESAPSINPFYMVDGNESVYAPSYPPKSRAGSSSNYNPFSRQKKLDEVREPHQGLGVKGKGRGRLVAAANNSFSSMLKGTGRGMGLFAGLSSVGTSSSIGVSDDEN</sequence>
<dbReference type="PANTHER" id="PTHR21358">
    <property type="entry name" value="PROTEIN MAELSTROM HOMOLOG"/>
    <property type="match status" value="1"/>
</dbReference>
<evidence type="ECO:0000313" key="14">
    <source>
        <dbReference type="Proteomes" id="UP000069940"/>
    </source>
</evidence>
<dbReference type="InterPro" id="IPR009071">
    <property type="entry name" value="HMG_box_dom"/>
</dbReference>
<feature type="region of interest" description="Disordered" evidence="11">
    <location>
        <begin position="439"/>
        <end position="478"/>
    </location>
</feature>
<accession>A0ABM1YU06</accession>
<evidence type="ECO:0000259" key="12">
    <source>
        <dbReference type="SMART" id="SM00398"/>
    </source>
</evidence>
<evidence type="ECO:0000256" key="3">
    <source>
        <dbReference type="ARBA" id="ARBA00007057"/>
    </source>
</evidence>
<evidence type="ECO:0000256" key="4">
    <source>
        <dbReference type="ARBA" id="ARBA00022473"/>
    </source>
</evidence>
<dbReference type="PANTHER" id="PTHR21358:SF4">
    <property type="entry name" value="PROTEIN MAELSTROM HOMOLOG"/>
    <property type="match status" value="1"/>
</dbReference>
<dbReference type="EnsemblMetazoa" id="AALFPA23_012165.R17355">
    <property type="protein sequence ID" value="AALFPA23_012165.P17355"/>
    <property type="gene ID" value="AALFPA23_012165"/>
</dbReference>
<keyword evidence="14" id="KW-1185">Reference proteome</keyword>
<comment type="subcellular location">
    <subcellularLocation>
        <location evidence="2">Cytoplasm</location>
    </subcellularLocation>
    <subcellularLocation>
        <location evidence="1">Nucleus</location>
    </subcellularLocation>
</comment>
<dbReference type="InterPro" id="IPR036910">
    <property type="entry name" value="HMG_box_dom_sf"/>
</dbReference>
<dbReference type="Proteomes" id="UP000069940">
    <property type="component" value="Unassembled WGS sequence"/>
</dbReference>
<keyword evidence="6" id="KW-0221">Differentiation</keyword>
<dbReference type="Gene3D" id="1.10.30.10">
    <property type="entry name" value="High mobility group box domain"/>
    <property type="match status" value="1"/>
</dbReference>
<evidence type="ECO:0000256" key="6">
    <source>
        <dbReference type="ARBA" id="ARBA00022782"/>
    </source>
</evidence>
<evidence type="ECO:0000256" key="7">
    <source>
        <dbReference type="ARBA" id="ARBA00023125"/>
    </source>
</evidence>
<dbReference type="InterPro" id="IPR039259">
    <property type="entry name" value="Protein_maelstrom"/>
</dbReference>
<feature type="compositionally biased region" description="Basic and acidic residues" evidence="11">
    <location>
        <begin position="460"/>
        <end position="469"/>
    </location>
</feature>
<dbReference type="SMART" id="SM00398">
    <property type="entry name" value="HMG"/>
    <property type="match status" value="1"/>
</dbReference>
<evidence type="ECO:0000256" key="1">
    <source>
        <dbReference type="ARBA" id="ARBA00004123"/>
    </source>
</evidence>
<dbReference type="Pfam" id="PF13017">
    <property type="entry name" value="Maelstrom"/>
    <property type="match status" value="1"/>
</dbReference>
<feature type="compositionally biased region" description="Polar residues" evidence="11">
    <location>
        <begin position="447"/>
        <end position="457"/>
    </location>
</feature>
<dbReference type="SUPFAM" id="SSF47095">
    <property type="entry name" value="HMG-box"/>
    <property type="match status" value="1"/>
</dbReference>
<evidence type="ECO:0000256" key="10">
    <source>
        <dbReference type="ARBA" id="ARBA00023254"/>
    </source>
</evidence>
<dbReference type="InterPro" id="IPR024970">
    <property type="entry name" value="Maelstrom"/>
</dbReference>
<evidence type="ECO:0000256" key="5">
    <source>
        <dbReference type="ARBA" id="ARBA00022490"/>
    </source>
</evidence>
<feature type="domain" description="HMG box" evidence="12">
    <location>
        <begin position="3"/>
        <end position="74"/>
    </location>
</feature>
<dbReference type="Pfam" id="PF09011">
    <property type="entry name" value="HMG_box_2"/>
    <property type="match status" value="1"/>
</dbReference>
<evidence type="ECO:0000256" key="2">
    <source>
        <dbReference type="ARBA" id="ARBA00004496"/>
    </source>
</evidence>
<reference evidence="13" key="2">
    <citation type="submission" date="2025-05" db="UniProtKB">
        <authorList>
            <consortium name="EnsemblMetazoa"/>
        </authorList>
    </citation>
    <scope>IDENTIFICATION</scope>
    <source>
        <strain evidence="13">Foshan</strain>
    </source>
</reference>
<evidence type="ECO:0000256" key="11">
    <source>
        <dbReference type="SAM" id="MobiDB-lite"/>
    </source>
</evidence>
<dbReference type="RefSeq" id="XP_019547198.2">
    <property type="nucleotide sequence ID" value="XM_019691653.3"/>
</dbReference>